<evidence type="ECO:0000313" key="2">
    <source>
        <dbReference type="EMBL" id="WVZ61817.1"/>
    </source>
</evidence>
<name>A0AAQ3SXF7_PASNO</name>
<feature type="region of interest" description="Disordered" evidence="1">
    <location>
        <begin position="23"/>
        <end position="58"/>
    </location>
</feature>
<proteinExistence type="predicted"/>
<protein>
    <submittedName>
        <fullName evidence="2">Uncharacterized protein</fullName>
    </submittedName>
</protein>
<accession>A0AAQ3SXF7</accession>
<reference evidence="2 3" key="1">
    <citation type="submission" date="2024-02" db="EMBL/GenBank/DDBJ databases">
        <title>High-quality chromosome-scale genome assembly of Pensacola bahiagrass (Paspalum notatum Flugge var. saurae).</title>
        <authorList>
            <person name="Vega J.M."/>
            <person name="Podio M."/>
            <person name="Orjuela J."/>
            <person name="Siena L.A."/>
            <person name="Pessino S.C."/>
            <person name="Combes M.C."/>
            <person name="Mariac C."/>
            <person name="Albertini E."/>
            <person name="Pupilli F."/>
            <person name="Ortiz J.P.A."/>
            <person name="Leblanc O."/>
        </authorList>
    </citation>
    <scope>NUCLEOTIDE SEQUENCE [LARGE SCALE GENOMIC DNA]</scope>
    <source>
        <strain evidence="2">R1</strain>
        <tissue evidence="2">Leaf</tissue>
    </source>
</reference>
<dbReference type="Proteomes" id="UP001341281">
    <property type="component" value="Chromosome 03"/>
</dbReference>
<feature type="non-terminal residue" evidence="2">
    <location>
        <position position="113"/>
    </location>
</feature>
<dbReference type="AlphaFoldDB" id="A0AAQ3SXF7"/>
<dbReference type="EMBL" id="CP144747">
    <property type="protein sequence ID" value="WVZ61817.1"/>
    <property type="molecule type" value="Genomic_DNA"/>
</dbReference>
<evidence type="ECO:0000313" key="3">
    <source>
        <dbReference type="Proteomes" id="UP001341281"/>
    </source>
</evidence>
<evidence type="ECO:0000256" key="1">
    <source>
        <dbReference type="SAM" id="MobiDB-lite"/>
    </source>
</evidence>
<sequence>MALRFLGDKVGITALRRASAPRFSPSAGISQRLTSRSYQGGHNNGAGAGGAKKPTQGGKIDVDADIAEAQARFEANCEAIKKVIRDQQNYRRLMIGSGCGLCGWALNKSSCSK</sequence>
<keyword evidence="3" id="KW-1185">Reference proteome</keyword>
<gene>
    <name evidence="2" type="ORF">U9M48_011632</name>
</gene>
<organism evidence="2 3">
    <name type="scientific">Paspalum notatum var. saurae</name>
    <dbReference type="NCBI Taxonomy" id="547442"/>
    <lineage>
        <taxon>Eukaryota</taxon>
        <taxon>Viridiplantae</taxon>
        <taxon>Streptophyta</taxon>
        <taxon>Embryophyta</taxon>
        <taxon>Tracheophyta</taxon>
        <taxon>Spermatophyta</taxon>
        <taxon>Magnoliopsida</taxon>
        <taxon>Liliopsida</taxon>
        <taxon>Poales</taxon>
        <taxon>Poaceae</taxon>
        <taxon>PACMAD clade</taxon>
        <taxon>Panicoideae</taxon>
        <taxon>Andropogonodae</taxon>
        <taxon>Paspaleae</taxon>
        <taxon>Paspalinae</taxon>
        <taxon>Paspalum</taxon>
    </lineage>
</organism>
<feature type="compositionally biased region" description="Polar residues" evidence="1">
    <location>
        <begin position="27"/>
        <end position="38"/>
    </location>
</feature>